<accession>S8ARY4</accession>
<sequence length="253" mass="28955">MGDYYLRHTVTHHVTRERLPSDGRHTRTVGLAAPTESPLYPDGPTVTIYAGPNSEHILAHQSVLMNYPYLAERIRALRQVGGYNGVLELHFPDLTWDGVEETVRWFYGKPVALYRVENQTIQSSCLSEMWHVARAWKIEDLRGEIMSTIQKEISIGNTMSIQDLVGVMSSFYQDSDEKDQMMIHDTMNLALNEVPLSEWWNGIPHTRPHGKVHQRIAGYLISHLLDFFCDDCALKDVRKHYKCAGCGKRLSDN</sequence>
<dbReference type="AlphaFoldDB" id="S8ARY4"/>
<protein>
    <recommendedName>
        <fullName evidence="3">BTB domain-containing protein</fullName>
    </recommendedName>
</protein>
<dbReference type="InterPro" id="IPR011333">
    <property type="entry name" value="SKP1/BTB/POZ_sf"/>
</dbReference>
<dbReference type="OrthoDB" id="5425440at2759"/>
<reference evidence="2" key="2">
    <citation type="submission" date="2013-04" db="EMBL/GenBank/DDBJ databases">
        <title>Genomic mechanisms accounting for the adaptation to parasitism in nematode-trapping fungi.</title>
        <authorList>
            <person name="Ahren D.G."/>
        </authorList>
    </citation>
    <scope>NUCLEOTIDE SEQUENCE [LARGE SCALE GENOMIC DNA]</scope>
    <source>
        <strain evidence="2">CBS 200.50</strain>
    </source>
</reference>
<evidence type="ECO:0000313" key="1">
    <source>
        <dbReference type="EMBL" id="EPS45740.1"/>
    </source>
</evidence>
<evidence type="ECO:0000313" key="2">
    <source>
        <dbReference type="Proteomes" id="UP000015100"/>
    </source>
</evidence>
<dbReference type="HOGENOM" id="CLU_1098462_0_0_1"/>
<dbReference type="Proteomes" id="UP000015100">
    <property type="component" value="Unassembled WGS sequence"/>
</dbReference>
<proteinExistence type="predicted"/>
<gene>
    <name evidence="1" type="ORF">H072_181</name>
</gene>
<keyword evidence="2" id="KW-1185">Reference proteome</keyword>
<evidence type="ECO:0008006" key="3">
    <source>
        <dbReference type="Google" id="ProtNLM"/>
    </source>
</evidence>
<name>S8ARY4_DACHA</name>
<reference evidence="1 2" key="1">
    <citation type="journal article" date="2013" name="PLoS Genet.">
        <title>Genomic mechanisms accounting for the adaptation to parasitism in nematode-trapping fungi.</title>
        <authorList>
            <person name="Meerupati T."/>
            <person name="Andersson K.M."/>
            <person name="Friman E."/>
            <person name="Kumar D."/>
            <person name="Tunlid A."/>
            <person name="Ahren D."/>
        </authorList>
    </citation>
    <scope>NUCLEOTIDE SEQUENCE [LARGE SCALE GENOMIC DNA]</scope>
    <source>
        <strain evidence="1 2">CBS 200.50</strain>
    </source>
</reference>
<comment type="caution">
    <text evidence="1">The sequence shown here is derived from an EMBL/GenBank/DDBJ whole genome shotgun (WGS) entry which is preliminary data.</text>
</comment>
<organism evidence="1 2">
    <name type="scientific">Dactylellina haptotyla (strain CBS 200.50)</name>
    <name type="common">Nematode-trapping fungus</name>
    <name type="synonym">Monacrosporium haptotylum</name>
    <dbReference type="NCBI Taxonomy" id="1284197"/>
    <lineage>
        <taxon>Eukaryota</taxon>
        <taxon>Fungi</taxon>
        <taxon>Dikarya</taxon>
        <taxon>Ascomycota</taxon>
        <taxon>Pezizomycotina</taxon>
        <taxon>Orbiliomycetes</taxon>
        <taxon>Orbiliales</taxon>
        <taxon>Orbiliaceae</taxon>
        <taxon>Dactylellina</taxon>
    </lineage>
</organism>
<dbReference type="EMBL" id="AQGS01000003">
    <property type="protein sequence ID" value="EPS45740.1"/>
    <property type="molecule type" value="Genomic_DNA"/>
</dbReference>
<dbReference type="OMA" id="EINITVG"/>
<dbReference type="Gene3D" id="3.30.710.10">
    <property type="entry name" value="Potassium Channel Kv1.1, Chain A"/>
    <property type="match status" value="1"/>
</dbReference>